<feature type="compositionally biased region" description="Polar residues" evidence="1">
    <location>
        <begin position="717"/>
        <end position="731"/>
    </location>
</feature>
<dbReference type="Proteomes" id="UP000688947">
    <property type="component" value="Unassembled WGS sequence"/>
</dbReference>
<dbReference type="GO" id="GO:0005524">
    <property type="term" value="F:ATP binding"/>
    <property type="evidence" value="ECO:0007669"/>
    <property type="project" value="InterPro"/>
</dbReference>
<dbReference type="VEuPathDB" id="FungiDB:PC110_g14706"/>
<name>A0A8T1UVK6_9STRA</name>
<evidence type="ECO:0000313" key="3">
    <source>
        <dbReference type="EMBL" id="KAG6969895.1"/>
    </source>
</evidence>
<dbReference type="EMBL" id="JAENGZ010000085">
    <property type="protein sequence ID" value="KAG6969895.1"/>
    <property type="molecule type" value="Genomic_DNA"/>
</dbReference>
<dbReference type="PANTHER" id="PTHR23257:SF958">
    <property type="entry name" value="SERINE_THREONINE-PROTEIN KINASE WNK4"/>
    <property type="match status" value="1"/>
</dbReference>
<comment type="caution">
    <text evidence="3">The sequence shown here is derived from an EMBL/GenBank/DDBJ whole genome shotgun (WGS) entry which is preliminary data.</text>
</comment>
<dbReference type="PANTHER" id="PTHR23257">
    <property type="entry name" value="SERINE-THREONINE PROTEIN KINASE"/>
    <property type="match status" value="1"/>
</dbReference>
<accession>A0A8T1UVK6</accession>
<gene>
    <name evidence="3" type="ORF">JG687_00002949</name>
</gene>
<dbReference type="GO" id="GO:0007165">
    <property type="term" value="P:signal transduction"/>
    <property type="evidence" value="ECO:0007669"/>
    <property type="project" value="TreeGrafter"/>
</dbReference>
<organism evidence="3 4">
    <name type="scientific">Phytophthora cactorum</name>
    <dbReference type="NCBI Taxonomy" id="29920"/>
    <lineage>
        <taxon>Eukaryota</taxon>
        <taxon>Sar</taxon>
        <taxon>Stramenopiles</taxon>
        <taxon>Oomycota</taxon>
        <taxon>Peronosporomycetes</taxon>
        <taxon>Peronosporales</taxon>
        <taxon>Peronosporaceae</taxon>
        <taxon>Phytophthora</taxon>
    </lineage>
</organism>
<dbReference type="VEuPathDB" id="FungiDB:PC110_g3598"/>
<dbReference type="Pfam" id="PF07714">
    <property type="entry name" value="PK_Tyr_Ser-Thr"/>
    <property type="match status" value="1"/>
</dbReference>
<dbReference type="InterPro" id="IPR001245">
    <property type="entry name" value="Ser-Thr/Tyr_kinase_cat_dom"/>
</dbReference>
<feature type="domain" description="Protein kinase" evidence="2">
    <location>
        <begin position="311"/>
        <end position="592"/>
    </location>
</feature>
<feature type="region of interest" description="Disordered" evidence="1">
    <location>
        <begin position="1"/>
        <end position="45"/>
    </location>
</feature>
<dbReference type="AlphaFoldDB" id="A0A8T1UVK6"/>
<dbReference type="PROSITE" id="PS50011">
    <property type="entry name" value="PROTEIN_KINASE_DOM"/>
    <property type="match status" value="1"/>
</dbReference>
<sequence>MTEPVTGDESAATTWEVEQRKSQLESVKEDEPQDEGEAPSVTVSKPMDKLKAFALQLMEEFFTQHKLEDTLAAISKLKQTSFSLKQAYSQMLSPVIRPRELSISASFSELEMDNVLQPNDSRPSSLGPVETKQQSSSIKKHKPKKKRSYGSDSNNKAISQPHPHPSRTESSMVMAFDEQIKRDLSSGRILARELRNLRTEQAKFDSLRRGTASLEAALARHDPYAKELVRERYGFIHRVECALCTYPFLPVNLPHRVSFKCIMDLHELWGYQPPQREIAARYRPPFCYDAVSVCRMCGPILFEHTTATPDAYSDQTMARASSLSALKTRPVADNAERRTFCFDPYALPPLFGDDVIEDGDSYAGEEVTNEILRGNGAGAAQESPAKAIVYSQQQTDTAAFMSSKEWEVINPLRSNIRQVMENTVKNAANFFPHQLVVTSAFDIASGMAHIHACDVLQRDLKSKNCLLSENLVVKVSDFGLARFRSLQYGSYTWVGTPFWAAPEVIRHEPYDEKADVYSYGIVLWELVERKDPYDNLNAFQVPLQVANEGLRPADFTRPAPLGLEQLMHQCWDADPEQRPSFADISQTLSTWLRTKSCEGDDSRVKSIAENDASIDLSAHIQRGQITATQAELHRFAESHNANAKVIPITLSSLRKGLSTSRLQRARSTKHVMTSSEIKELRINSTMGIPGLEEFGGSNGRFSSSGSIPKRRRVPDINPTQLEANTTSELSR</sequence>
<dbReference type="SMART" id="SM00220">
    <property type="entry name" value="S_TKc"/>
    <property type="match status" value="1"/>
</dbReference>
<dbReference type="GO" id="GO:0005737">
    <property type="term" value="C:cytoplasm"/>
    <property type="evidence" value="ECO:0007669"/>
    <property type="project" value="TreeGrafter"/>
</dbReference>
<feature type="compositionally biased region" description="Basic and acidic residues" evidence="1">
    <location>
        <begin position="17"/>
        <end position="30"/>
    </location>
</feature>
<feature type="region of interest" description="Disordered" evidence="1">
    <location>
        <begin position="115"/>
        <end position="169"/>
    </location>
</feature>
<dbReference type="OrthoDB" id="72740at2759"/>
<dbReference type="InterPro" id="IPR050167">
    <property type="entry name" value="Ser_Thr_protein_kinase"/>
</dbReference>
<feature type="region of interest" description="Disordered" evidence="1">
    <location>
        <begin position="689"/>
        <end position="731"/>
    </location>
</feature>
<dbReference type="GO" id="GO:0004672">
    <property type="term" value="F:protein kinase activity"/>
    <property type="evidence" value="ECO:0007669"/>
    <property type="project" value="InterPro"/>
</dbReference>
<evidence type="ECO:0000313" key="4">
    <source>
        <dbReference type="Proteomes" id="UP000688947"/>
    </source>
</evidence>
<proteinExistence type="predicted"/>
<evidence type="ECO:0000259" key="2">
    <source>
        <dbReference type="PROSITE" id="PS50011"/>
    </source>
</evidence>
<feature type="compositionally biased region" description="Basic residues" evidence="1">
    <location>
        <begin position="138"/>
        <end position="148"/>
    </location>
</feature>
<protein>
    <recommendedName>
        <fullName evidence="2">Protein kinase domain-containing protein</fullName>
    </recommendedName>
</protein>
<dbReference type="InterPro" id="IPR000719">
    <property type="entry name" value="Prot_kinase_dom"/>
</dbReference>
<evidence type="ECO:0000256" key="1">
    <source>
        <dbReference type="SAM" id="MobiDB-lite"/>
    </source>
</evidence>
<reference evidence="3" key="1">
    <citation type="submission" date="2021-01" db="EMBL/GenBank/DDBJ databases">
        <title>Phytophthora aleatoria, a newly-described species from Pinus radiata is distinct from Phytophthora cactorum isolates based on comparative genomics.</title>
        <authorList>
            <person name="Mcdougal R."/>
            <person name="Panda P."/>
            <person name="Williams N."/>
            <person name="Studholme D.J."/>
        </authorList>
    </citation>
    <scope>NUCLEOTIDE SEQUENCE</scope>
    <source>
        <strain evidence="3">NZFS 3830</strain>
    </source>
</reference>